<gene>
    <name evidence="2" type="ORF">ESP62_011320</name>
</gene>
<proteinExistence type="predicted"/>
<dbReference type="AlphaFoldDB" id="A0A641AN10"/>
<comment type="caution">
    <text evidence="2">The sequence shown here is derived from an EMBL/GenBank/DDBJ whole genome shotgun (WGS) entry which is preliminary data.</text>
</comment>
<protein>
    <submittedName>
        <fullName evidence="2">DUF805 domain-containing protein</fullName>
    </submittedName>
</protein>
<dbReference type="GO" id="GO:0005886">
    <property type="term" value="C:plasma membrane"/>
    <property type="evidence" value="ECO:0007669"/>
    <property type="project" value="TreeGrafter"/>
</dbReference>
<evidence type="ECO:0000256" key="1">
    <source>
        <dbReference type="SAM" id="Phobius"/>
    </source>
</evidence>
<accession>A0A641AN10</accession>
<dbReference type="Pfam" id="PF05656">
    <property type="entry name" value="DUF805"/>
    <property type="match status" value="1"/>
</dbReference>
<dbReference type="PANTHER" id="PTHR34980:SF2">
    <property type="entry name" value="INNER MEMBRANE PROTEIN YHAH-RELATED"/>
    <property type="match status" value="1"/>
</dbReference>
<feature type="transmembrane region" description="Helical" evidence="1">
    <location>
        <begin position="26"/>
        <end position="43"/>
    </location>
</feature>
<keyword evidence="1" id="KW-0812">Transmembrane</keyword>
<dbReference type="InterPro" id="IPR008523">
    <property type="entry name" value="DUF805"/>
</dbReference>
<keyword evidence="1" id="KW-0472">Membrane</keyword>
<keyword evidence="3" id="KW-1185">Reference proteome</keyword>
<evidence type="ECO:0000313" key="3">
    <source>
        <dbReference type="Proteomes" id="UP001515100"/>
    </source>
</evidence>
<name>A0A641AN10_9ACTN</name>
<dbReference type="Proteomes" id="UP001515100">
    <property type="component" value="Unassembled WGS sequence"/>
</dbReference>
<feature type="transmembrane region" description="Helical" evidence="1">
    <location>
        <begin position="49"/>
        <end position="68"/>
    </location>
</feature>
<evidence type="ECO:0000313" key="2">
    <source>
        <dbReference type="EMBL" id="KAA1376039.1"/>
    </source>
</evidence>
<sequence length="127" mass="13762">MNMQEAVTSVLSQYANFNGRARRSEYWFYTLAVVIVSVIAAIIDAILGVMILQWVVIIATIVPSLSVGARRLHDTDKSGWLQLIGIIPLIGAIVLIVFYAMDSTPDNKYGPNPKGAQLGGYGTPPVV</sequence>
<dbReference type="OrthoDB" id="9812349at2"/>
<organism evidence="2 3">
    <name type="scientific">Aeromicrobium fastidiosum</name>
    <dbReference type="NCBI Taxonomy" id="52699"/>
    <lineage>
        <taxon>Bacteria</taxon>
        <taxon>Bacillati</taxon>
        <taxon>Actinomycetota</taxon>
        <taxon>Actinomycetes</taxon>
        <taxon>Propionibacteriales</taxon>
        <taxon>Nocardioidaceae</taxon>
        <taxon>Aeromicrobium</taxon>
    </lineage>
</organism>
<keyword evidence="1" id="KW-1133">Transmembrane helix</keyword>
<reference evidence="2" key="1">
    <citation type="submission" date="2019-09" db="EMBL/GenBank/DDBJ databases">
        <authorList>
            <person name="Li J."/>
        </authorList>
    </citation>
    <scope>NUCLEOTIDE SEQUENCE [LARGE SCALE GENOMIC DNA]</scope>
    <source>
        <strain evidence="2">NRBC 14897</strain>
    </source>
</reference>
<dbReference type="PANTHER" id="PTHR34980">
    <property type="entry name" value="INNER MEMBRANE PROTEIN-RELATED-RELATED"/>
    <property type="match status" value="1"/>
</dbReference>
<dbReference type="EMBL" id="SDPP02000003">
    <property type="protein sequence ID" value="KAA1376039.1"/>
    <property type="molecule type" value="Genomic_DNA"/>
</dbReference>
<feature type="transmembrane region" description="Helical" evidence="1">
    <location>
        <begin position="80"/>
        <end position="101"/>
    </location>
</feature>
<dbReference type="RefSeq" id="WP_129183686.1">
    <property type="nucleotide sequence ID" value="NZ_JBHSAH010000001.1"/>
</dbReference>